<reference evidence="1 2" key="1">
    <citation type="journal article" date="2017" name="ISME J.">
        <title>Energy and carbon metabolisms in a deep terrestrial subsurface fluid microbial community.</title>
        <authorList>
            <person name="Momper L."/>
            <person name="Jungbluth S.P."/>
            <person name="Lee M.D."/>
            <person name="Amend J.P."/>
        </authorList>
    </citation>
    <scope>NUCLEOTIDE SEQUENCE [LARGE SCALE GENOMIC DNA]</scope>
    <source>
        <strain evidence="1">SURF_26</strain>
    </source>
</reference>
<dbReference type="EMBL" id="QZJZ01000044">
    <property type="protein sequence ID" value="RJP59691.1"/>
    <property type="molecule type" value="Genomic_DNA"/>
</dbReference>
<dbReference type="Proteomes" id="UP000266426">
    <property type="component" value="Unassembled WGS sequence"/>
</dbReference>
<evidence type="ECO:0000313" key="1">
    <source>
        <dbReference type="EMBL" id="RJP59691.1"/>
    </source>
</evidence>
<sequence length="103" mass="11439">MSNISSINGYNASNNQHVLNEKERTTLARQNTNQEKIVKDVVDEQLKNSIKKLNLQASSQDIVSAEEASDILSLLIQDIGDNSNAANYHSKMEPTRVNALINQ</sequence>
<evidence type="ECO:0000313" key="2">
    <source>
        <dbReference type="Proteomes" id="UP000266426"/>
    </source>
</evidence>
<proteinExistence type="predicted"/>
<name>A0A3A4RDP5_9BACT</name>
<protein>
    <submittedName>
        <fullName evidence="1">Uncharacterized protein</fullName>
    </submittedName>
</protein>
<gene>
    <name evidence="1" type="ORF">C4541_05550</name>
</gene>
<accession>A0A3A4RDP5</accession>
<comment type="caution">
    <text evidence="1">The sequence shown here is derived from an EMBL/GenBank/DDBJ whole genome shotgun (WGS) entry which is preliminary data.</text>
</comment>
<organism evidence="1 2">
    <name type="scientific">Candidatus Auribacter fodinae</name>
    <dbReference type="NCBI Taxonomy" id="2093366"/>
    <lineage>
        <taxon>Bacteria</taxon>
        <taxon>Pseudomonadati</taxon>
        <taxon>Candidatus Auribacterota</taxon>
        <taxon>Candidatus Auribacteria</taxon>
        <taxon>Candidatus Auribacterales</taxon>
        <taxon>Candidatus Auribacteraceae</taxon>
        <taxon>Candidatus Auribacter</taxon>
    </lineage>
</organism>
<dbReference type="AlphaFoldDB" id="A0A3A4RDP5"/>